<evidence type="ECO:0008006" key="6">
    <source>
        <dbReference type="Google" id="ProtNLM"/>
    </source>
</evidence>
<keyword evidence="2" id="KW-1133">Transmembrane helix</keyword>
<proteinExistence type="predicted"/>
<accession>A0ABY2XQW8</accession>
<keyword evidence="5" id="KW-1185">Reference proteome</keyword>
<name>A0ABY2XQW8_9GAMM</name>
<comment type="caution">
    <text evidence="4">The sequence shown here is derived from an EMBL/GenBank/DDBJ whole genome shotgun (WGS) entry which is preliminary data.</text>
</comment>
<dbReference type="Proteomes" id="UP000739180">
    <property type="component" value="Unassembled WGS sequence"/>
</dbReference>
<keyword evidence="3" id="KW-0732">Signal</keyword>
<keyword evidence="2" id="KW-0812">Transmembrane</keyword>
<feature type="signal peptide" evidence="3">
    <location>
        <begin position="1"/>
        <end position="20"/>
    </location>
</feature>
<dbReference type="RefSeq" id="WP_138770713.1">
    <property type="nucleotide sequence ID" value="NZ_JBHSSX010000005.1"/>
</dbReference>
<evidence type="ECO:0000256" key="3">
    <source>
        <dbReference type="SAM" id="SignalP"/>
    </source>
</evidence>
<organism evidence="4 5">
    <name type="scientific">Alloalcanivorax gelatiniphagus</name>
    <dbReference type="NCBI Taxonomy" id="1194167"/>
    <lineage>
        <taxon>Bacteria</taxon>
        <taxon>Pseudomonadati</taxon>
        <taxon>Pseudomonadota</taxon>
        <taxon>Gammaproteobacteria</taxon>
        <taxon>Oceanospirillales</taxon>
        <taxon>Alcanivoracaceae</taxon>
        <taxon>Alloalcanivorax</taxon>
    </lineage>
</organism>
<dbReference type="EMBL" id="VCQT01000001">
    <property type="protein sequence ID" value="TMW15320.1"/>
    <property type="molecule type" value="Genomic_DNA"/>
</dbReference>
<evidence type="ECO:0000256" key="1">
    <source>
        <dbReference type="SAM" id="MobiDB-lite"/>
    </source>
</evidence>
<keyword evidence="2" id="KW-0472">Membrane</keyword>
<feature type="transmembrane region" description="Helical" evidence="2">
    <location>
        <begin position="97"/>
        <end position="114"/>
    </location>
</feature>
<gene>
    <name evidence="4" type="ORF">FGS76_00730</name>
</gene>
<sequence>MKVITSAVALAVAIQISGCASIVSDSSYAVSLQSSPERAEYVVTNQRSGKRIAAGVTPSMVSLPAKNGFFSAAKYQVTFEHNGYNSTTVPLNASMDGWYWGNLIFGGLLGVLIVDPATGAMWKLDDQLLVGLEEAPVVEPPLAPAAPEPAVEAPAEEGEQAATPAADQVSVNTVTAPAATR</sequence>
<evidence type="ECO:0000313" key="5">
    <source>
        <dbReference type="Proteomes" id="UP000739180"/>
    </source>
</evidence>
<evidence type="ECO:0000313" key="4">
    <source>
        <dbReference type="EMBL" id="TMW15320.1"/>
    </source>
</evidence>
<evidence type="ECO:0000256" key="2">
    <source>
        <dbReference type="SAM" id="Phobius"/>
    </source>
</evidence>
<protein>
    <recommendedName>
        <fullName evidence="6">PEGA domain-containing protein</fullName>
    </recommendedName>
</protein>
<feature type="region of interest" description="Disordered" evidence="1">
    <location>
        <begin position="140"/>
        <end position="181"/>
    </location>
</feature>
<feature type="chain" id="PRO_5046799830" description="PEGA domain-containing protein" evidence="3">
    <location>
        <begin position="21"/>
        <end position="181"/>
    </location>
</feature>
<reference evidence="4 5" key="1">
    <citation type="submission" date="2019-05" db="EMBL/GenBank/DDBJ databases">
        <title>Genome of Alcanivorax gelatiniphagus, an oil degrading marine bacteria.</title>
        <authorList>
            <person name="Kwon K.K."/>
        </authorList>
    </citation>
    <scope>NUCLEOTIDE SEQUENCE [LARGE SCALE GENOMIC DNA]</scope>
    <source>
        <strain evidence="4 5">MEBiC 08158</strain>
    </source>
</reference>